<reference evidence="1 2" key="1">
    <citation type="journal article" date="2014" name="Genome Biol. Evol.">
        <title>The genome of the myxosporean Thelohanellus kitauei shows adaptations to nutrient acquisition within its fish host.</title>
        <authorList>
            <person name="Yang Y."/>
            <person name="Xiong J."/>
            <person name="Zhou Z."/>
            <person name="Huo F."/>
            <person name="Miao W."/>
            <person name="Ran C."/>
            <person name="Liu Y."/>
            <person name="Zhang J."/>
            <person name="Feng J."/>
            <person name="Wang M."/>
            <person name="Wang M."/>
            <person name="Wang L."/>
            <person name="Yao B."/>
        </authorList>
    </citation>
    <scope>NUCLEOTIDE SEQUENCE [LARGE SCALE GENOMIC DNA]</scope>
    <source>
        <strain evidence="1">Wuqing</strain>
    </source>
</reference>
<proteinExistence type="predicted"/>
<organism evidence="1 2">
    <name type="scientific">Thelohanellus kitauei</name>
    <name type="common">Myxosporean</name>
    <dbReference type="NCBI Taxonomy" id="669202"/>
    <lineage>
        <taxon>Eukaryota</taxon>
        <taxon>Metazoa</taxon>
        <taxon>Cnidaria</taxon>
        <taxon>Myxozoa</taxon>
        <taxon>Myxosporea</taxon>
        <taxon>Bivalvulida</taxon>
        <taxon>Platysporina</taxon>
        <taxon>Myxobolidae</taxon>
        <taxon>Thelohanellus</taxon>
    </lineage>
</organism>
<dbReference type="InterPro" id="IPR043502">
    <property type="entry name" value="DNA/RNA_pol_sf"/>
</dbReference>
<comment type="caution">
    <text evidence="1">The sequence shown here is derived from an EMBL/GenBank/DDBJ whole genome shotgun (WGS) entry which is preliminary data.</text>
</comment>
<dbReference type="Gene3D" id="3.10.10.10">
    <property type="entry name" value="HIV Type 1 Reverse Transcriptase, subunit A, domain 1"/>
    <property type="match status" value="1"/>
</dbReference>
<dbReference type="PANTHER" id="PTHR37984">
    <property type="entry name" value="PROTEIN CBG26694"/>
    <property type="match status" value="1"/>
</dbReference>
<dbReference type="SUPFAM" id="SSF56672">
    <property type="entry name" value="DNA/RNA polymerases"/>
    <property type="match status" value="1"/>
</dbReference>
<protein>
    <submittedName>
        <fullName evidence="1">Uncharacterized protein</fullName>
    </submittedName>
</protein>
<dbReference type="PANTHER" id="PTHR37984:SF13">
    <property type="entry name" value="RIBONUCLEASE H"/>
    <property type="match status" value="1"/>
</dbReference>
<dbReference type="AlphaFoldDB" id="A0A0C2NM02"/>
<keyword evidence="2" id="KW-1185">Reference proteome</keyword>
<dbReference type="InterPro" id="IPR043128">
    <property type="entry name" value="Rev_trsase/Diguanyl_cyclase"/>
</dbReference>
<name>A0A0C2NM02_THEKT</name>
<dbReference type="Gene3D" id="3.30.70.270">
    <property type="match status" value="1"/>
</dbReference>
<evidence type="ECO:0000313" key="1">
    <source>
        <dbReference type="EMBL" id="KII75052.1"/>
    </source>
</evidence>
<dbReference type="OrthoDB" id="10058156at2759"/>
<dbReference type="InterPro" id="IPR050951">
    <property type="entry name" value="Retrovirus_Pol_polyprotein"/>
</dbReference>
<dbReference type="EMBL" id="JWZT01000049">
    <property type="protein sequence ID" value="KII75052.1"/>
    <property type="molecule type" value="Genomic_DNA"/>
</dbReference>
<evidence type="ECO:0000313" key="2">
    <source>
        <dbReference type="Proteomes" id="UP000031668"/>
    </source>
</evidence>
<sequence length="130" mass="15142">MSFKNVFDEESVLLKGLQLRINFKLNELLIFYKARPFSLYQNMQVEKELEIWGKCGVIEKFNFSEWATPIVYHIKKDESVSVCADLSIMLNPRKSIDIYPLPRIEELFTRLVGGKTFSVIDIASAYLQIE</sequence>
<dbReference type="Proteomes" id="UP000031668">
    <property type="component" value="Unassembled WGS sequence"/>
</dbReference>
<accession>A0A0C2NM02</accession>
<gene>
    <name evidence="1" type="ORF">RF11_15451</name>
</gene>